<keyword evidence="4" id="KW-1185">Reference proteome</keyword>
<organism evidence="3 4">
    <name type="scientific">Gemmata obscuriglobus</name>
    <dbReference type="NCBI Taxonomy" id="114"/>
    <lineage>
        <taxon>Bacteria</taxon>
        <taxon>Pseudomonadati</taxon>
        <taxon>Planctomycetota</taxon>
        <taxon>Planctomycetia</taxon>
        <taxon>Gemmatales</taxon>
        <taxon>Gemmataceae</taxon>
        <taxon>Gemmata</taxon>
    </lineage>
</organism>
<evidence type="ECO:0000256" key="1">
    <source>
        <dbReference type="SAM" id="MobiDB-lite"/>
    </source>
</evidence>
<evidence type="ECO:0000313" key="4">
    <source>
        <dbReference type="Proteomes" id="UP000245802"/>
    </source>
</evidence>
<dbReference type="Proteomes" id="UP000245802">
    <property type="component" value="Chromosome"/>
</dbReference>
<feature type="region of interest" description="Disordered" evidence="1">
    <location>
        <begin position="39"/>
        <end position="78"/>
    </location>
</feature>
<sequence>MNHRLKQGTLAAAAALVVYTTGCSNAPVAGFLDNCFPSKVRADGAPNPGPSVQPGGDGGLPKNKDDDKLPPPDFGPKP</sequence>
<proteinExistence type="predicted"/>
<dbReference type="EMBL" id="CP025958">
    <property type="protein sequence ID" value="AWM36772.1"/>
    <property type="molecule type" value="Genomic_DNA"/>
</dbReference>
<accession>A0A2Z3GXN1</accession>
<dbReference type="RefSeq" id="WP_010045177.1">
    <property type="nucleotide sequence ID" value="NZ_CP025958.1"/>
</dbReference>
<keyword evidence="2" id="KW-0732">Signal</keyword>
<evidence type="ECO:0000256" key="2">
    <source>
        <dbReference type="SAM" id="SignalP"/>
    </source>
</evidence>
<reference evidence="3 4" key="1">
    <citation type="submission" date="2018-01" db="EMBL/GenBank/DDBJ databases">
        <title>G. obscuriglobus.</title>
        <authorList>
            <person name="Franke J."/>
            <person name="Blomberg W."/>
            <person name="Selmecki A."/>
        </authorList>
    </citation>
    <scope>NUCLEOTIDE SEQUENCE [LARGE SCALE GENOMIC DNA]</scope>
    <source>
        <strain evidence="3 4">DSM 5831</strain>
    </source>
</reference>
<feature type="signal peptide" evidence="2">
    <location>
        <begin position="1"/>
        <end position="26"/>
    </location>
</feature>
<protein>
    <recommendedName>
        <fullName evidence="5">Lipoprotein</fullName>
    </recommendedName>
</protein>
<name>A0A2Z3GXN1_9BACT</name>
<dbReference type="AlphaFoldDB" id="A0A2Z3GXN1"/>
<evidence type="ECO:0008006" key="5">
    <source>
        <dbReference type="Google" id="ProtNLM"/>
    </source>
</evidence>
<dbReference type="KEGG" id="gog:C1280_06890"/>
<feature type="chain" id="PRO_5016439791" description="Lipoprotein" evidence="2">
    <location>
        <begin position="27"/>
        <end position="78"/>
    </location>
</feature>
<evidence type="ECO:0000313" key="3">
    <source>
        <dbReference type="EMBL" id="AWM36772.1"/>
    </source>
</evidence>
<gene>
    <name evidence="3" type="ORF">C1280_06890</name>
</gene>